<name>A0A9P1J4A1_9PELO</name>
<feature type="transmembrane region" description="Helical" evidence="1">
    <location>
        <begin position="116"/>
        <end position="140"/>
    </location>
</feature>
<evidence type="ECO:0000313" key="3">
    <source>
        <dbReference type="EMBL" id="CAI5456017.1"/>
    </source>
</evidence>
<keyword evidence="1" id="KW-1133">Transmembrane helix</keyword>
<dbReference type="EMBL" id="CANHGI010000006">
    <property type="protein sequence ID" value="CAI5456017.1"/>
    <property type="molecule type" value="Genomic_DNA"/>
</dbReference>
<evidence type="ECO:0000256" key="1">
    <source>
        <dbReference type="SAM" id="Phobius"/>
    </source>
</evidence>
<comment type="caution">
    <text evidence="3">The sequence shown here is derived from an EMBL/GenBank/DDBJ whole genome shotgun (WGS) entry which is preliminary data.</text>
</comment>
<feature type="transmembrane region" description="Helical" evidence="1">
    <location>
        <begin position="21"/>
        <end position="43"/>
    </location>
</feature>
<feature type="transmembrane region" description="Helical" evidence="1">
    <location>
        <begin position="161"/>
        <end position="180"/>
    </location>
</feature>
<dbReference type="Proteomes" id="UP001152747">
    <property type="component" value="Unassembled WGS sequence"/>
</dbReference>
<keyword evidence="4" id="KW-1185">Reference proteome</keyword>
<keyword evidence="1" id="KW-0472">Membrane</keyword>
<accession>A0A9P1J4A1</accession>
<reference evidence="3" key="1">
    <citation type="submission" date="2022-11" db="EMBL/GenBank/DDBJ databases">
        <authorList>
            <person name="Kikuchi T."/>
        </authorList>
    </citation>
    <scope>NUCLEOTIDE SEQUENCE</scope>
    <source>
        <strain evidence="3">PS1010</strain>
    </source>
</reference>
<keyword evidence="1" id="KW-0812">Transmembrane</keyword>
<protein>
    <recommendedName>
        <fullName evidence="2">Transmembrane protein 127 transmembrane region domain-containing protein</fullName>
    </recommendedName>
</protein>
<evidence type="ECO:0000259" key="2">
    <source>
        <dbReference type="Pfam" id="PF20517"/>
    </source>
</evidence>
<dbReference type="Pfam" id="PF20517">
    <property type="entry name" value="TMEM127"/>
    <property type="match status" value="1"/>
</dbReference>
<feature type="domain" description="Transmembrane protein 127 transmembrane region" evidence="2">
    <location>
        <begin position="108"/>
        <end position="210"/>
    </location>
</feature>
<gene>
    <name evidence="3" type="ORF">CAMP_LOCUS18654</name>
</gene>
<sequence length="276" mass="30682">MSRVAHICQTLLTSQTNFPSAVFHLFSAALAIAALLSNDWIIVETYNQNVTSPDYDINDILTKLDNSEKCDTIGCRDFWRPARFGAFIDLAGKSHIAFHSNGRVIVDCITPAVANLFYIIIALCFVIAITSSLSCSMNLVPPPAGFLLWVRTNSIMEMSNMMLTLCTCVTAIVAQTEVAAQRPDDEVSIGSGVFMVCISGLLCFAAAMASIRHSTQLNRMRRIDNQRLLCARSLRSWRDAARRPDDTRPIVDFERYLDECAEEMQTVQTTNHTSDV</sequence>
<feature type="transmembrane region" description="Helical" evidence="1">
    <location>
        <begin position="192"/>
        <end position="211"/>
    </location>
</feature>
<evidence type="ECO:0000313" key="4">
    <source>
        <dbReference type="Proteomes" id="UP001152747"/>
    </source>
</evidence>
<dbReference type="OrthoDB" id="10030622at2759"/>
<dbReference type="InterPro" id="IPR046795">
    <property type="entry name" value="TMEM127_TM"/>
</dbReference>
<organism evidence="3 4">
    <name type="scientific">Caenorhabditis angaria</name>
    <dbReference type="NCBI Taxonomy" id="860376"/>
    <lineage>
        <taxon>Eukaryota</taxon>
        <taxon>Metazoa</taxon>
        <taxon>Ecdysozoa</taxon>
        <taxon>Nematoda</taxon>
        <taxon>Chromadorea</taxon>
        <taxon>Rhabditida</taxon>
        <taxon>Rhabditina</taxon>
        <taxon>Rhabditomorpha</taxon>
        <taxon>Rhabditoidea</taxon>
        <taxon>Rhabditidae</taxon>
        <taxon>Peloderinae</taxon>
        <taxon>Caenorhabditis</taxon>
    </lineage>
</organism>
<proteinExistence type="predicted"/>
<dbReference type="AlphaFoldDB" id="A0A9P1J4A1"/>